<evidence type="ECO:0000256" key="1">
    <source>
        <dbReference type="SAM" id="MobiDB-lite"/>
    </source>
</evidence>
<feature type="compositionally biased region" description="Gly residues" evidence="1">
    <location>
        <begin position="50"/>
        <end position="59"/>
    </location>
</feature>
<organism evidence="2">
    <name type="scientific">Suaeda glauca</name>
    <dbReference type="NCBI Taxonomy" id="397272"/>
    <lineage>
        <taxon>Eukaryota</taxon>
        <taxon>Viridiplantae</taxon>
        <taxon>Streptophyta</taxon>
        <taxon>Embryophyta</taxon>
        <taxon>Tracheophyta</taxon>
        <taxon>Spermatophyta</taxon>
        <taxon>Magnoliopsida</taxon>
        <taxon>eudicotyledons</taxon>
        <taxon>Gunneridae</taxon>
        <taxon>Pentapetalae</taxon>
        <taxon>Caryophyllales</taxon>
        <taxon>Chenopodiaceae</taxon>
        <taxon>Suaedoideae</taxon>
        <taxon>Suaeda</taxon>
    </lineage>
</organism>
<dbReference type="EMBL" id="KP006437">
    <property type="protein sequence ID" value="AJK93573.1"/>
    <property type="molecule type" value="mRNA"/>
</dbReference>
<accession>A0A0C5AU59</accession>
<proteinExistence type="evidence at transcript level"/>
<name>A0A0C5AU59_9CARY</name>
<evidence type="ECO:0000313" key="2">
    <source>
        <dbReference type="EMBL" id="AJK93573.1"/>
    </source>
</evidence>
<dbReference type="AlphaFoldDB" id="A0A0C5AU59"/>
<feature type="region of interest" description="Disordered" evidence="1">
    <location>
        <begin position="40"/>
        <end position="74"/>
    </location>
</feature>
<protein>
    <submittedName>
        <fullName evidence="2">Suaeda glauca salt-induced hydrophilic protein mRNA</fullName>
    </submittedName>
</protein>
<reference evidence="2" key="1">
    <citation type="submission" date="2014-10" db="EMBL/GenBank/DDBJ databases">
        <title>Suaeda asparagoides genes responsive to salt stress.</title>
        <authorList>
            <person name="Chung E."/>
            <person name="Ayarpadikannan S."/>
            <person name="Lee J.-H."/>
        </authorList>
    </citation>
    <scope>NUCLEOTIDE SEQUENCE</scope>
</reference>
<sequence length="94" mass="11261">MSYLNRPYESNYYEVDREVIREGPYGSYSAEYRIDEYGNRVPHHHHHHNGIGGVVGDISGGHRHHQHYGRPTEIYERTEERIVDNAYDPYRRIY</sequence>